<evidence type="ECO:0000313" key="2">
    <source>
        <dbReference type="EMBL" id="CAA9240790.1"/>
    </source>
</evidence>
<organism evidence="2">
    <name type="scientific">uncultured Actinomycetospora sp</name>
    <dbReference type="NCBI Taxonomy" id="1135996"/>
    <lineage>
        <taxon>Bacteria</taxon>
        <taxon>Bacillati</taxon>
        <taxon>Actinomycetota</taxon>
        <taxon>Actinomycetes</taxon>
        <taxon>Pseudonocardiales</taxon>
        <taxon>Pseudonocardiaceae</taxon>
        <taxon>Actinomycetospora</taxon>
        <taxon>environmental samples</taxon>
    </lineage>
</organism>
<proteinExistence type="predicted"/>
<feature type="compositionally biased region" description="Low complexity" evidence="1">
    <location>
        <begin position="57"/>
        <end position="67"/>
    </location>
</feature>
<dbReference type="EMBL" id="CADCTH010000203">
    <property type="protein sequence ID" value="CAA9240790.1"/>
    <property type="molecule type" value="Genomic_DNA"/>
</dbReference>
<feature type="non-terminal residue" evidence="2">
    <location>
        <position position="1"/>
    </location>
</feature>
<accession>A0A6J4I2W7</accession>
<reference evidence="2" key="1">
    <citation type="submission" date="2020-02" db="EMBL/GenBank/DDBJ databases">
        <authorList>
            <person name="Meier V. D."/>
        </authorList>
    </citation>
    <scope>NUCLEOTIDE SEQUENCE</scope>
    <source>
        <strain evidence="2">AVDCRST_MAG54</strain>
    </source>
</reference>
<dbReference type="AlphaFoldDB" id="A0A6J4I2W7"/>
<sequence>DAGRAPPRRPRGGHGPRHPRRRAPPPHGPRPAARQRRPRRDDQPAGRPHRLRDPRCAGRPAPRAGARGARRARGSL</sequence>
<feature type="compositionally biased region" description="Basic residues" evidence="1">
    <location>
        <begin position="1"/>
        <end position="24"/>
    </location>
</feature>
<protein>
    <submittedName>
        <fullName evidence="2">Uncharacterized protein</fullName>
    </submittedName>
</protein>
<gene>
    <name evidence="2" type="ORF">AVDCRST_MAG54-1492</name>
</gene>
<feature type="non-terminal residue" evidence="2">
    <location>
        <position position="76"/>
    </location>
</feature>
<feature type="region of interest" description="Disordered" evidence="1">
    <location>
        <begin position="1"/>
        <end position="76"/>
    </location>
</feature>
<evidence type="ECO:0000256" key="1">
    <source>
        <dbReference type="SAM" id="MobiDB-lite"/>
    </source>
</evidence>
<name>A0A6J4I2W7_9PSEU</name>